<dbReference type="InterPro" id="IPR050809">
    <property type="entry name" value="UgpAE/MalFG_permease"/>
</dbReference>
<evidence type="ECO:0000256" key="3">
    <source>
        <dbReference type="ARBA" id="ARBA00022475"/>
    </source>
</evidence>
<feature type="transmembrane region" description="Helical" evidence="8">
    <location>
        <begin position="222"/>
        <end position="242"/>
    </location>
</feature>
<keyword evidence="3" id="KW-1003">Cell membrane</keyword>
<comment type="subcellular location">
    <subcellularLocation>
        <location evidence="1">Cell membrane</location>
        <topology evidence="1">Multi-pass membrane protein</topology>
    </subcellularLocation>
</comment>
<sequence length="311" mass="34777">MKLKQDTRKSSTNAGAPKGRQRSRRDAREALYWILPAGLVVLFVFGYSIVSLFTQAFRYDGDWIGFENFYIVLTDSLFHTAIAHNTLLLLVVPILVACAFLFAVLLFETRRGMRFYRASVFLPYVLPIPVIAVVFGQIYQLHGALNVFLQSIGLDPIAQDWLGDPKIALGTMSTVIIWKEVGFGVILLLAHIISLPQEVFEAARIDGAGFFRMHWSVTRPQILNTIIFYTVIEAITMVSWVFNYVFVMSNGLGGPGSSTMVSELYIYRAAFQNRAPELAATAAVLLFLATLVLVVAFFRIQRKSISGTFAK</sequence>
<gene>
    <name evidence="10" type="ORF">UFOPK1773_00069</name>
    <name evidence="11" type="ORF">UFOPK2288_00386</name>
    <name evidence="12" type="ORF">UFOPK2589_00396</name>
    <name evidence="13" type="ORF">UFOPK2931_00338</name>
    <name evidence="14" type="ORF">UFOPK3056_00362</name>
    <name evidence="15" type="ORF">UFOPK3287_00513</name>
    <name evidence="16" type="ORF">UFOPK3558_00319</name>
    <name evidence="17" type="ORF">UFOPK3916_00333</name>
    <name evidence="18" type="ORF">UFOPK4074_00304</name>
    <name evidence="19" type="ORF">UFOPK4372_00206</name>
</gene>
<evidence type="ECO:0000256" key="6">
    <source>
        <dbReference type="ARBA" id="ARBA00023136"/>
    </source>
</evidence>
<organism evidence="12">
    <name type="scientific">freshwater metagenome</name>
    <dbReference type="NCBI Taxonomy" id="449393"/>
    <lineage>
        <taxon>unclassified sequences</taxon>
        <taxon>metagenomes</taxon>
        <taxon>ecological metagenomes</taxon>
    </lineage>
</organism>
<evidence type="ECO:0000313" key="19">
    <source>
        <dbReference type="EMBL" id="CAB5070371.1"/>
    </source>
</evidence>
<feature type="transmembrane region" description="Helical" evidence="8">
    <location>
        <begin position="30"/>
        <end position="53"/>
    </location>
</feature>
<dbReference type="PANTHER" id="PTHR43227:SF11">
    <property type="entry name" value="BLL4140 PROTEIN"/>
    <property type="match status" value="1"/>
</dbReference>
<dbReference type="GO" id="GO:0055085">
    <property type="term" value="P:transmembrane transport"/>
    <property type="evidence" value="ECO:0007669"/>
    <property type="project" value="InterPro"/>
</dbReference>
<feature type="transmembrane region" description="Helical" evidence="8">
    <location>
        <begin position="278"/>
        <end position="298"/>
    </location>
</feature>
<evidence type="ECO:0000313" key="13">
    <source>
        <dbReference type="EMBL" id="CAB4774449.1"/>
    </source>
</evidence>
<keyword evidence="5 8" id="KW-1133">Transmembrane helix</keyword>
<feature type="transmembrane region" description="Helical" evidence="8">
    <location>
        <begin position="176"/>
        <end position="195"/>
    </location>
</feature>
<evidence type="ECO:0000313" key="12">
    <source>
        <dbReference type="EMBL" id="CAB4693168.1"/>
    </source>
</evidence>
<evidence type="ECO:0000313" key="11">
    <source>
        <dbReference type="EMBL" id="CAB4660100.1"/>
    </source>
</evidence>
<keyword evidence="2" id="KW-0813">Transport</keyword>
<dbReference type="CDD" id="cd06261">
    <property type="entry name" value="TM_PBP2"/>
    <property type="match status" value="1"/>
</dbReference>
<evidence type="ECO:0000256" key="7">
    <source>
        <dbReference type="SAM" id="MobiDB-lite"/>
    </source>
</evidence>
<keyword evidence="6 8" id="KW-0472">Membrane</keyword>
<dbReference type="Pfam" id="PF00528">
    <property type="entry name" value="BPD_transp_1"/>
    <property type="match status" value="1"/>
</dbReference>
<evidence type="ECO:0000313" key="17">
    <source>
        <dbReference type="EMBL" id="CAB4970213.1"/>
    </source>
</evidence>
<evidence type="ECO:0000256" key="5">
    <source>
        <dbReference type="ARBA" id="ARBA00022989"/>
    </source>
</evidence>
<feature type="region of interest" description="Disordered" evidence="7">
    <location>
        <begin position="1"/>
        <end position="23"/>
    </location>
</feature>
<evidence type="ECO:0000313" key="16">
    <source>
        <dbReference type="EMBL" id="CAB4894328.1"/>
    </source>
</evidence>
<dbReference type="EMBL" id="CAEZUA010000002">
    <property type="protein sequence ID" value="CAB4579937.1"/>
    <property type="molecule type" value="Genomic_DNA"/>
</dbReference>
<dbReference type="GO" id="GO:0005886">
    <property type="term" value="C:plasma membrane"/>
    <property type="evidence" value="ECO:0007669"/>
    <property type="project" value="UniProtKB-SubCell"/>
</dbReference>
<dbReference type="InterPro" id="IPR035906">
    <property type="entry name" value="MetI-like_sf"/>
</dbReference>
<protein>
    <submittedName>
        <fullName evidence="12">Unannotated protein</fullName>
    </submittedName>
</protein>
<dbReference type="SUPFAM" id="SSF161098">
    <property type="entry name" value="MetI-like"/>
    <property type="match status" value="1"/>
</dbReference>
<name>A0A6J6P9G2_9ZZZZ</name>
<evidence type="ECO:0000256" key="1">
    <source>
        <dbReference type="ARBA" id="ARBA00004651"/>
    </source>
</evidence>
<evidence type="ECO:0000256" key="2">
    <source>
        <dbReference type="ARBA" id="ARBA00022448"/>
    </source>
</evidence>
<evidence type="ECO:0000256" key="8">
    <source>
        <dbReference type="SAM" id="Phobius"/>
    </source>
</evidence>
<evidence type="ECO:0000313" key="10">
    <source>
        <dbReference type="EMBL" id="CAB4579937.1"/>
    </source>
</evidence>
<dbReference type="PANTHER" id="PTHR43227">
    <property type="entry name" value="BLL4140 PROTEIN"/>
    <property type="match status" value="1"/>
</dbReference>
<dbReference type="PROSITE" id="PS50928">
    <property type="entry name" value="ABC_TM1"/>
    <property type="match status" value="1"/>
</dbReference>
<evidence type="ECO:0000256" key="4">
    <source>
        <dbReference type="ARBA" id="ARBA00022692"/>
    </source>
</evidence>
<dbReference type="InterPro" id="IPR000515">
    <property type="entry name" value="MetI-like"/>
</dbReference>
<dbReference type="Gene3D" id="1.10.3720.10">
    <property type="entry name" value="MetI-like"/>
    <property type="match status" value="1"/>
</dbReference>
<dbReference type="EMBL" id="CAFBJH010000022">
    <property type="protein sequence ID" value="CAB4849316.1"/>
    <property type="molecule type" value="Genomic_DNA"/>
</dbReference>
<dbReference type="EMBL" id="CAEZZZ010000009">
    <property type="protein sequence ID" value="CAB4774449.1"/>
    <property type="molecule type" value="Genomic_DNA"/>
</dbReference>
<dbReference type="EMBL" id="CAFBQZ010000007">
    <property type="protein sequence ID" value="CAB5070371.1"/>
    <property type="molecule type" value="Genomic_DNA"/>
</dbReference>
<dbReference type="EMBL" id="CAEZXT010000015">
    <property type="protein sequence ID" value="CAB4693168.1"/>
    <property type="molecule type" value="Genomic_DNA"/>
</dbReference>
<dbReference type="EMBL" id="CAEZWS010000012">
    <property type="protein sequence ID" value="CAB4660100.1"/>
    <property type="molecule type" value="Genomic_DNA"/>
</dbReference>
<evidence type="ECO:0000313" key="15">
    <source>
        <dbReference type="EMBL" id="CAB4849316.1"/>
    </source>
</evidence>
<keyword evidence="4 8" id="KW-0812">Transmembrane</keyword>
<proteinExistence type="predicted"/>
<dbReference type="EMBL" id="CAFBPG010000014">
    <property type="protein sequence ID" value="CAB5004983.1"/>
    <property type="molecule type" value="Genomic_DNA"/>
</dbReference>
<feature type="transmembrane region" description="Helical" evidence="8">
    <location>
        <begin position="119"/>
        <end position="139"/>
    </location>
</feature>
<reference evidence="12" key="1">
    <citation type="submission" date="2020-05" db="EMBL/GenBank/DDBJ databases">
        <authorList>
            <person name="Chiriac C."/>
            <person name="Salcher M."/>
            <person name="Ghai R."/>
            <person name="Kavagutti S V."/>
        </authorList>
    </citation>
    <scope>NUCLEOTIDE SEQUENCE</scope>
</reference>
<evidence type="ECO:0000313" key="18">
    <source>
        <dbReference type="EMBL" id="CAB5004983.1"/>
    </source>
</evidence>
<dbReference type="AlphaFoldDB" id="A0A6J6P9G2"/>
<dbReference type="EMBL" id="CAFBMI010000014">
    <property type="protein sequence ID" value="CAB4894328.1"/>
    <property type="molecule type" value="Genomic_DNA"/>
</dbReference>
<evidence type="ECO:0000313" key="14">
    <source>
        <dbReference type="EMBL" id="CAB4798772.1"/>
    </source>
</evidence>
<dbReference type="EMBL" id="CAFBOE010000014">
    <property type="protein sequence ID" value="CAB4970213.1"/>
    <property type="molecule type" value="Genomic_DNA"/>
</dbReference>
<dbReference type="EMBL" id="CAFAAR010000018">
    <property type="protein sequence ID" value="CAB4798772.1"/>
    <property type="molecule type" value="Genomic_DNA"/>
</dbReference>
<feature type="transmembrane region" description="Helical" evidence="8">
    <location>
        <begin position="87"/>
        <end position="107"/>
    </location>
</feature>
<accession>A0A6J6P9G2</accession>
<evidence type="ECO:0000259" key="9">
    <source>
        <dbReference type="PROSITE" id="PS50928"/>
    </source>
</evidence>
<feature type="domain" description="ABC transmembrane type-1" evidence="9">
    <location>
        <begin position="83"/>
        <end position="297"/>
    </location>
</feature>